<dbReference type="PANTHER" id="PTHR34301">
    <property type="entry name" value="DNA-BINDING PROTEIN-RELATED"/>
    <property type="match status" value="1"/>
</dbReference>
<dbReference type="AlphaFoldDB" id="A0A2A3YKY2"/>
<evidence type="ECO:0000256" key="1">
    <source>
        <dbReference type="SAM" id="MobiDB-lite"/>
    </source>
</evidence>
<feature type="compositionally biased region" description="Basic residues" evidence="1">
    <location>
        <begin position="383"/>
        <end position="394"/>
    </location>
</feature>
<feature type="domain" description="Orc1-like AAA ATPase" evidence="2">
    <location>
        <begin position="20"/>
        <end position="169"/>
    </location>
</feature>
<dbReference type="GO" id="GO:0005524">
    <property type="term" value="F:ATP binding"/>
    <property type="evidence" value="ECO:0007669"/>
    <property type="project" value="UniProtKB-KW"/>
</dbReference>
<dbReference type="RefSeq" id="WP_096196636.1">
    <property type="nucleotide sequence ID" value="NZ_JBQQKG010000001.1"/>
</dbReference>
<evidence type="ECO:0000259" key="2">
    <source>
        <dbReference type="Pfam" id="PF13191"/>
    </source>
</evidence>
<dbReference type="InterPro" id="IPR027417">
    <property type="entry name" value="P-loop_NTPase"/>
</dbReference>
<keyword evidence="3" id="KW-0067">ATP-binding</keyword>
<protein>
    <submittedName>
        <fullName evidence="3">ATP-binding protein</fullName>
    </submittedName>
</protein>
<evidence type="ECO:0000313" key="3">
    <source>
        <dbReference type="EMBL" id="PCC39938.1"/>
    </source>
</evidence>
<dbReference type="OrthoDB" id="2020141at2"/>
<proteinExistence type="predicted"/>
<evidence type="ECO:0000313" key="4">
    <source>
        <dbReference type="Proteomes" id="UP000218598"/>
    </source>
</evidence>
<dbReference type="EMBL" id="NRGR01000008">
    <property type="protein sequence ID" value="PCC39938.1"/>
    <property type="molecule type" value="Genomic_DNA"/>
</dbReference>
<dbReference type="Pfam" id="PF13191">
    <property type="entry name" value="AAA_16"/>
    <property type="match status" value="1"/>
</dbReference>
<feature type="region of interest" description="Disordered" evidence="1">
    <location>
        <begin position="368"/>
        <end position="394"/>
    </location>
</feature>
<gene>
    <name evidence="3" type="ORF">CIK66_04540</name>
</gene>
<comment type="caution">
    <text evidence="3">The sequence shown here is derived from an EMBL/GenBank/DDBJ whole genome shotgun (WGS) entry which is preliminary data.</text>
</comment>
<keyword evidence="4" id="KW-1185">Reference proteome</keyword>
<dbReference type="Proteomes" id="UP000218598">
    <property type="component" value="Unassembled WGS sequence"/>
</dbReference>
<dbReference type="InterPro" id="IPR041664">
    <property type="entry name" value="AAA_16"/>
</dbReference>
<keyword evidence="3" id="KW-0547">Nucleotide-binding</keyword>
<dbReference type="SUPFAM" id="SSF52540">
    <property type="entry name" value="P-loop containing nucleoside triphosphate hydrolases"/>
    <property type="match status" value="1"/>
</dbReference>
<dbReference type="Gene3D" id="3.40.50.300">
    <property type="entry name" value="P-loop containing nucleotide triphosphate hydrolases"/>
    <property type="match status" value="1"/>
</dbReference>
<accession>A0A2A3YKY2</accession>
<organism evidence="3 4">
    <name type="scientific">Brachybacterium alimentarium</name>
    <dbReference type="NCBI Taxonomy" id="47845"/>
    <lineage>
        <taxon>Bacteria</taxon>
        <taxon>Bacillati</taxon>
        <taxon>Actinomycetota</taxon>
        <taxon>Actinomycetes</taxon>
        <taxon>Micrococcales</taxon>
        <taxon>Dermabacteraceae</taxon>
        <taxon>Brachybacterium</taxon>
    </lineage>
</organism>
<dbReference type="PANTHER" id="PTHR34301:SF8">
    <property type="entry name" value="ATPASE DOMAIN-CONTAINING PROTEIN"/>
    <property type="match status" value="1"/>
</dbReference>
<sequence>MTAHGANPFTPGFGLTPMILAGRAVAIDDFTAALAGNVPEARAILISGARGSGKTVLLTEFTELAMEAGWTDLRVHTSSSSLVDELRSMAIARLRELDPDAETSRLTSARVSGVGASRDVLDRYEGEGETITTVLDRLAELTDQDGGGLLITLDELQSVDRDQLHALTQHVQDLIGSGHAVAFIAAGVRPGVDALLDHERTTFLRRAHRIEVGSVDVGTAAEAIRMTIADTSKTIAPEAAVLAGEISKGYPYLIQLIGSKAWQNSGDADTIELEDVRGGSSGVIAAMIKNVHGPSLRGLSSRKREYLHAMLQDEGPSNVGDIAERMGIDPRNQSTYRERLIDDELIRPAGRGLVEFALPYLGDALRHEKEEGAATEPGSGLTRSHRSRRDPRPR</sequence>
<name>A0A2A3YKY2_9MICO</name>
<reference evidence="3 4" key="1">
    <citation type="journal article" date="2017" name="Elife">
        <title>Extensive horizontal gene transfer in cheese-associated bacteria.</title>
        <authorList>
            <person name="Bonham K.S."/>
            <person name="Wolfe B.E."/>
            <person name="Dutton R.J."/>
        </authorList>
    </citation>
    <scope>NUCLEOTIDE SEQUENCE [LARGE SCALE GENOMIC DNA]</scope>
    <source>
        <strain evidence="3 4">341_9</strain>
    </source>
</reference>